<feature type="domain" description="Nudix hydrolase" evidence="1">
    <location>
        <begin position="30"/>
        <end position="172"/>
    </location>
</feature>
<protein>
    <submittedName>
        <fullName evidence="2">NUDIX hydrolase</fullName>
    </submittedName>
</protein>
<dbReference type="GO" id="GO:0016787">
    <property type="term" value="F:hydrolase activity"/>
    <property type="evidence" value="ECO:0007669"/>
    <property type="project" value="UniProtKB-KW"/>
</dbReference>
<gene>
    <name evidence="2" type="ORF">UX05_C0011G0008</name>
</gene>
<dbReference type="InterPro" id="IPR015797">
    <property type="entry name" value="NUDIX_hydrolase-like_dom_sf"/>
</dbReference>
<name>A0A0G1M369_9BACT</name>
<accession>A0A0G1M369</accession>
<evidence type="ECO:0000259" key="1">
    <source>
        <dbReference type="PROSITE" id="PS51462"/>
    </source>
</evidence>
<dbReference type="InterPro" id="IPR000086">
    <property type="entry name" value="NUDIX_hydrolase_dom"/>
</dbReference>
<evidence type="ECO:0000313" key="3">
    <source>
        <dbReference type="Proteomes" id="UP000034264"/>
    </source>
</evidence>
<reference evidence="2 3" key="1">
    <citation type="journal article" date="2015" name="Nature">
        <title>rRNA introns, odd ribosomes, and small enigmatic genomes across a large radiation of phyla.</title>
        <authorList>
            <person name="Brown C.T."/>
            <person name="Hug L.A."/>
            <person name="Thomas B.C."/>
            <person name="Sharon I."/>
            <person name="Castelle C.J."/>
            <person name="Singh A."/>
            <person name="Wilkins M.J."/>
            <person name="Williams K.H."/>
            <person name="Banfield J.F."/>
        </authorList>
    </citation>
    <scope>NUCLEOTIDE SEQUENCE [LARGE SCALE GENOMIC DNA]</scope>
</reference>
<comment type="caution">
    <text evidence="2">The sequence shown here is derived from an EMBL/GenBank/DDBJ whole genome shotgun (WGS) entry which is preliminary data.</text>
</comment>
<dbReference type="EMBL" id="LCKS01000011">
    <property type="protein sequence ID" value="KKU02542.1"/>
    <property type="molecule type" value="Genomic_DNA"/>
</dbReference>
<dbReference type="Gene3D" id="3.90.79.10">
    <property type="entry name" value="Nucleoside Triphosphate Pyrophosphohydrolase"/>
    <property type="match status" value="1"/>
</dbReference>
<dbReference type="AlphaFoldDB" id="A0A0G1M369"/>
<keyword evidence="2" id="KW-0378">Hydrolase</keyword>
<proteinExistence type="predicted"/>
<sequence>MVSKSTQPENIVFRGKIVEVVQDAKREFARRSPGVRLLIIKGNQTLLTKEYREEIKSFDYRLPGGKVFDTLVNYNNFTKSGGDILSVALEAAKKEASDEVGIDPVEIKHIWTSVYGATIVWDLHYFVVSKFQKLRSQNLEAGENIKPMWFSFNAAKKLALSGEISEDRSCAVLLRWLHKQRMLK</sequence>
<dbReference type="PROSITE" id="PS51462">
    <property type="entry name" value="NUDIX"/>
    <property type="match status" value="1"/>
</dbReference>
<evidence type="ECO:0000313" key="2">
    <source>
        <dbReference type="EMBL" id="KKU02542.1"/>
    </source>
</evidence>
<dbReference type="SUPFAM" id="SSF55811">
    <property type="entry name" value="Nudix"/>
    <property type="match status" value="1"/>
</dbReference>
<dbReference type="Proteomes" id="UP000034264">
    <property type="component" value="Unassembled WGS sequence"/>
</dbReference>
<organism evidence="2 3">
    <name type="scientific">Candidatus Amesbacteria bacterium GW2011_GWC2_45_19</name>
    <dbReference type="NCBI Taxonomy" id="1618366"/>
    <lineage>
        <taxon>Bacteria</taxon>
        <taxon>Candidatus Amesiibacteriota</taxon>
    </lineage>
</organism>